<dbReference type="AlphaFoldDB" id="A0A3B3UA27"/>
<accession>A0A3B3UA27</accession>
<evidence type="ECO:0008006" key="4">
    <source>
        <dbReference type="Google" id="ProtNLM"/>
    </source>
</evidence>
<keyword evidence="3" id="KW-1185">Reference proteome</keyword>
<reference evidence="2" key="2">
    <citation type="submission" date="2025-09" db="UniProtKB">
        <authorList>
            <consortium name="Ensembl"/>
        </authorList>
    </citation>
    <scope>IDENTIFICATION</scope>
</reference>
<evidence type="ECO:0000313" key="3">
    <source>
        <dbReference type="Proteomes" id="UP000261500"/>
    </source>
</evidence>
<dbReference type="GeneTree" id="ENSGT00940000178148"/>
<name>A0A3B3UA27_9TELE</name>
<feature type="chain" id="PRO_5017298932" description="Secreted protein" evidence="1">
    <location>
        <begin position="24"/>
        <end position="121"/>
    </location>
</feature>
<evidence type="ECO:0000256" key="1">
    <source>
        <dbReference type="SAM" id="SignalP"/>
    </source>
</evidence>
<feature type="signal peptide" evidence="1">
    <location>
        <begin position="1"/>
        <end position="23"/>
    </location>
</feature>
<organism evidence="2 3">
    <name type="scientific">Poecilia latipinna</name>
    <name type="common">sailfin molly</name>
    <dbReference type="NCBI Taxonomy" id="48699"/>
    <lineage>
        <taxon>Eukaryota</taxon>
        <taxon>Metazoa</taxon>
        <taxon>Chordata</taxon>
        <taxon>Craniata</taxon>
        <taxon>Vertebrata</taxon>
        <taxon>Euteleostomi</taxon>
        <taxon>Actinopterygii</taxon>
        <taxon>Neopterygii</taxon>
        <taxon>Teleostei</taxon>
        <taxon>Neoteleostei</taxon>
        <taxon>Acanthomorphata</taxon>
        <taxon>Ovalentaria</taxon>
        <taxon>Atherinomorphae</taxon>
        <taxon>Cyprinodontiformes</taxon>
        <taxon>Poeciliidae</taxon>
        <taxon>Poeciliinae</taxon>
        <taxon>Poecilia</taxon>
    </lineage>
</organism>
<proteinExistence type="predicted"/>
<evidence type="ECO:0000313" key="2">
    <source>
        <dbReference type="Ensembl" id="ENSPLAP00000009778.1"/>
    </source>
</evidence>
<reference evidence="2" key="1">
    <citation type="submission" date="2025-08" db="UniProtKB">
        <authorList>
            <consortium name="Ensembl"/>
        </authorList>
    </citation>
    <scope>IDENTIFICATION</scope>
</reference>
<dbReference type="Ensembl" id="ENSPLAT00000000634.1">
    <property type="protein sequence ID" value="ENSPLAP00000009778.1"/>
    <property type="gene ID" value="ENSPLAG00000012583.1"/>
</dbReference>
<dbReference type="Proteomes" id="UP000261500">
    <property type="component" value="Unplaced"/>
</dbReference>
<protein>
    <recommendedName>
        <fullName evidence="4">Secreted protein</fullName>
    </recommendedName>
</protein>
<sequence>MVQTQKIWAVWSILISARFFAAAVRHHEAGDPQCPSEAEAPNKHFMRRLSVLADVLENRLAALLLRSGRPTECCVATHTQGRLHMARAETWESHPEETSRGPQILKMFKSNSNQHSDVRHI</sequence>
<keyword evidence="1" id="KW-0732">Signal</keyword>